<protein>
    <submittedName>
        <fullName evidence="7">Transporter</fullName>
    </submittedName>
</protein>
<feature type="transmembrane region" description="Helical" evidence="5">
    <location>
        <begin position="126"/>
        <end position="143"/>
    </location>
</feature>
<proteinExistence type="predicted"/>
<feature type="transmembrane region" description="Helical" evidence="5">
    <location>
        <begin position="373"/>
        <end position="392"/>
    </location>
</feature>
<evidence type="ECO:0000256" key="5">
    <source>
        <dbReference type="SAM" id="Phobius"/>
    </source>
</evidence>
<dbReference type="InterPro" id="IPR036259">
    <property type="entry name" value="MFS_trans_sf"/>
</dbReference>
<dbReference type="InterPro" id="IPR020846">
    <property type="entry name" value="MFS_dom"/>
</dbReference>
<organism evidence="7 8">
    <name type="scientific">Rhypophila decipiens</name>
    <dbReference type="NCBI Taxonomy" id="261697"/>
    <lineage>
        <taxon>Eukaryota</taxon>
        <taxon>Fungi</taxon>
        <taxon>Dikarya</taxon>
        <taxon>Ascomycota</taxon>
        <taxon>Pezizomycotina</taxon>
        <taxon>Sordariomycetes</taxon>
        <taxon>Sordariomycetidae</taxon>
        <taxon>Sordariales</taxon>
        <taxon>Naviculisporaceae</taxon>
        <taxon>Rhypophila</taxon>
    </lineage>
</organism>
<dbReference type="PANTHER" id="PTHR23502:SF60">
    <property type="entry name" value="MAJOR FACILITATOR SUPERFAMILY (MFS) PROFILE DOMAIN-CONTAINING PROTEIN-RELATED"/>
    <property type="match status" value="1"/>
</dbReference>
<dbReference type="Pfam" id="PF07690">
    <property type="entry name" value="MFS_1"/>
    <property type="match status" value="1"/>
</dbReference>
<dbReference type="InterPro" id="IPR005829">
    <property type="entry name" value="Sugar_transporter_CS"/>
</dbReference>
<keyword evidence="3 5" id="KW-1133">Transmembrane helix</keyword>
<feature type="transmembrane region" description="Helical" evidence="5">
    <location>
        <begin position="445"/>
        <end position="466"/>
    </location>
</feature>
<evidence type="ECO:0000259" key="6">
    <source>
        <dbReference type="PROSITE" id="PS50850"/>
    </source>
</evidence>
<feature type="domain" description="Major facilitator superfamily (MFS) profile" evidence="6">
    <location>
        <begin position="60"/>
        <end position="494"/>
    </location>
</feature>
<evidence type="ECO:0000313" key="8">
    <source>
        <dbReference type="Proteomes" id="UP001301769"/>
    </source>
</evidence>
<feature type="transmembrane region" description="Helical" evidence="5">
    <location>
        <begin position="185"/>
        <end position="202"/>
    </location>
</feature>
<dbReference type="SUPFAM" id="SSF103473">
    <property type="entry name" value="MFS general substrate transporter"/>
    <property type="match status" value="1"/>
</dbReference>
<name>A0AAN7B1K1_9PEZI</name>
<dbReference type="Proteomes" id="UP001301769">
    <property type="component" value="Unassembled WGS sequence"/>
</dbReference>
<dbReference type="PROSITE" id="PS50850">
    <property type="entry name" value="MFS"/>
    <property type="match status" value="1"/>
</dbReference>
<reference evidence="7" key="2">
    <citation type="submission" date="2023-05" db="EMBL/GenBank/DDBJ databases">
        <authorList>
            <consortium name="Lawrence Berkeley National Laboratory"/>
            <person name="Steindorff A."/>
            <person name="Hensen N."/>
            <person name="Bonometti L."/>
            <person name="Westerberg I."/>
            <person name="Brannstrom I.O."/>
            <person name="Guillou S."/>
            <person name="Cros-Aarteil S."/>
            <person name="Calhoun S."/>
            <person name="Haridas S."/>
            <person name="Kuo A."/>
            <person name="Mondo S."/>
            <person name="Pangilinan J."/>
            <person name="Riley R."/>
            <person name="Labutti K."/>
            <person name="Andreopoulos B."/>
            <person name="Lipzen A."/>
            <person name="Chen C."/>
            <person name="Yanf M."/>
            <person name="Daum C."/>
            <person name="Ng V."/>
            <person name="Clum A."/>
            <person name="Ohm R."/>
            <person name="Martin F."/>
            <person name="Silar P."/>
            <person name="Natvig D."/>
            <person name="Lalanne C."/>
            <person name="Gautier V."/>
            <person name="Ament-Velasquez S.L."/>
            <person name="Kruys A."/>
            <person name="Hutchinson M.I."/>
            <person name="Powell A.J."/>
            <person name="Barry K."/>
            <person name="Miller A.N."/>
            <person name="Grigoriev I.V."/>
            <person name="Debuchy R."/>
            <person name="Gladieux P."/>
            <person name="Thoren M.H."/>
            <person name="Johannesson H."/>
        </authorList>
    </citation>
    <scope>NUCLEOTIDE SEQUENCE</scope>
    <source>
        <strain evidence="7">PSN293</strain>
    </source>
</reference>
<keyword evidence="4 5" id="KW-0472">Membrane</keyword>
<comment type="subcellular location">
    <subcellularLocation>
        <location evidence="1">Membrane</location>
        <topology evidence="1">Multi-pass membrane protein</topology>
    </subcellularLocation>
</comment>
<evidence type="ECO:0000313" key="7">
    <source>
        <dbReference type="EMBL" id="KAK4206497.1"/>
    </source>
</evidence>
<dbReference type="InterPro" id="IPR011701">
    <property type="entry name" value="MFS"/>
</dbReference>
<feature type="transmembrane region" description="Helical" evidence="5">
    <location>
        <begin position="149"/>
        <end position="173"/>
    </location>
</feature>
<evidence type="ECO:0000256" key="4">
    <source>
        <dbReference type="ARBA" id="ARBA00023136"/>
    </source>
</evidence>
<feature type="transmembrane region" description="Helical" evidence="5">
    <location>
        <begin position="472"/>
        <end position="490"/>
    </location>
</feature>
<dbReference type="GO" id="GO:0016020">
    <property type="term" value="C:membrane"/>
    <property type="evidence" value="ECO:0007669"/>
    <property type="project" value="UniProtKB-SubCell"/>
</dbReference>
<dbReference type="EMBL" id="MU858398">
    <property type="protein sequence ID" value="KAK4206497.1"/>
    <property type="molecule type" value="Genomic_DNA"/>
</dbReference>
<dbReference type="PROSITE" id="PS00216">
    <property type="entry name" value="SUGAR_TRANSPORT_1"/>
    <property type="match status" value="1"/>
</dbReference>
<keyword evidence="8" id="KW-1185">Reference proteome</keyword>
<sequence>MEKFTEVQNTIPPPALESPVLGTGAFRRLERLRRAHGATWDSPEDPNDPYNWTPSRKNLIAIIYSLGSLVTFMSAAMIAPALKDIMHDLNIDALTAQIVFSVVFLGYGFGPFVVAALSEMYGRRMVWIYSQVFYVVWNALSPVGSNKVIIIVGRLMAGMGASAGLALVGPVMADMYGKADRGKSLAIASSLPYLGPALGPILGGVVTELLSWRWVFWIMSIICAVLAVASILFIRETYTPALLRQKAAMSSTSSRTLTGDSPRYILGPAAPSLMNRLATNLLRPFKLLYQRPIIQVLAFAQGLNFGVYSLLLSTYATLFQGSKYHQTRTQASLHYFSITVAAFIVSQVGTRIEVVQVEEVGDEEEEGIPEYRVPYLVPAVLLVGIGIFLYGWAAETALHWIVVDIGACILNIGGFAVVQGVLAYQLDEFGDYSASAGAASRLLSYLMGFVFPIFAPALYNAVGYGWGNNVVGLAWVVLGFPVPVVLWVWGARLRGIHWGKAGRDGEV</sequence>
<keyword evidence="2 5" id="KW-0812">Transmembrane</keyword>
<feature type="transmembrane region" description="Helical" evidence="5">
    <location>
        <begin position="293"/>
        <end position="313"/>
    </location>
</feature>
<comment type="caution">
    <text evidence="7">The sequence shown here is derived from an EMBL/GenBank/DDBJ whole genome shotgun (WGS) entry which is preliminary data.</text>
</comment>
<evidence type="ECO:0000256" key="2">
    <source>
        <dbReference type="ARBA" id="ARBA00022692"/>
    </source>
</evidence>
<feature type="transmembrane region" description="Helical" evidence="5">
    <location>
        <begin position="398"/>
        <end position="424"/>
    </location>
</feature>
<dbReference type="GO" id="GO:0140115">
    <property type="term" value="P:export across plasma membrane"/>
    <property type="evidence" value="ECO:0007669"/>
    <property type="project" value="UniProtKB-ARBA"/>
</dbReference>
<reference evidence="7" key="1">
    <citation type="journal article" date="2023" name="Mol. Phylogenet. Evol.">
        <title>Genome-scale phylogeny and comparative genomics of the fungal order Sordariales.</title>
        <authorList>
            <person name="Hensen N."/>
            <person name="Bonometti L."/>
            <person name="Westerberg I."/>
            <person name="Brannstrom I.O."/>
            <person name="Guillou S."/>
            <person name="Cros-Aarteil S."/>
            <person name="Calhoun S."/>
            <person name="Haridas S."/>
            <person name="Kuo A."/>
            <person name="Mondo S."/>
            <person name="Pangilinan J."/>
            <person name="Riley R."/>
            <person name="LaButti K."/>
            <person name="Andreopoulos B."/>
            <person name="Lipzen A."/>
            <person name="Chen C."/>
            <person name="Yan M."/>
            <person name="Daum C."/>
            <person name="Ng V."/>
            <person name="Clum A."/>
            <person name="Steindorff A."/>
            <person name="Ohm R.A."/>
            <person name="Martin F."/>
            <person name="Silar P."/>
            <person name="Natvig D.O."/>
            <person name="Lalanne C."/>
            <person name="Gautier V."/>
            <person name="Ament-Velasquez S.L."/>
            <person name="Kruys A."/>
            <person name="Hutchinson M.I."/>
            <person name="Powell A.J."/>
            <person name="Barry K."/>
            <person name="Miller A.N."/>
            <person name="Grigoriev I.V."/>
            <person name="Debuchy R."/>
            <person name="Gladieux P."/>
            <person name="Hiltunen Thoren M."/>
            <person name="Johannesson H."/>
        </authorList>
    </citation>
    <scope>NUCLEOTIDE SEQUENCE</scope>
    <source>
        <strain evidence="7">PSN293</strain>
    </source>
</reference>
<dbReference type="PANTHER" id="PTHR23502">
    <property type="entry name" value="MAJOR FACILITATOR SUPERFAMILY"/>
    <property type="match status" value="1"/>
</dbReference>
<accession>A0AAN7B1K1</accession>
<dbReference type="AlphaFoldDB" id="A0AAN7B1K1"/>
<evidence type="ECO:0000256" key="1">
    <source>
        <dbReference type="ARBA" id="ARBA00004141"/>
    </source>
</evidence>
<evidence type="ECO:0000256" key="3">
    <source>
        <dbReference type="ARBA" id="ARBA00022989"/>
    </source>
</evidence>
<dbReference type="GO" id="GO:0022857">
    <property type="term" value="F:transmembrane transporter activity"/>
    <property type="evidence" value="ECO:0007669"/>
    <property type="project" value="InterPro"/>
</dbReference>
<dbReference type="GO" id="GO:0042908">
    <property type="term" value="P:xenobiotic transport"/>
    <property type="evidence" value="ECO:0007669"/>
    <property type="project" value="UniProtKB-ARBA"/>
</dbReference>
<feature type="transmembrane region" description="Helical" evidence="5">
    <location>
        <begin position="59"/>
        <end position="82"/>
    </location>
</feature>
<feature type="transmembrane region" description="Helical" evidence="5">
    <location>
        <begin position="214"/>
        <end position="234"/>
    </location>
</feature>
<dbReference type="Gene3D" id="1.20.1250.20">
    <property type="entry name" value="MFS general substrate transporter like domains"/>
    <property type="match status" value="1"/>
</dbReference>
<gene>
    <name evidence="7" type="ORF">QBC37DRAFT_300690</name>
</gene>
<feature type="transmembrane region" description="Helical" evidence="5">
    <location>
        <begin position="94"/>
        <end position="114"/>
    </location>
</feature>